<feature type="domain" description="RGS" evidence="13">
    <location>
        <begin position="28"/>
        <end position="82"/>
    </location>
</feature>
<evidence type="ECO:0000256" key="11">
    <source>
        <dbReference type="SAM" id="SignalP"/>
    </source>
</evidence>
<dbReference type="InterPro" id="IPR000961">
    <property type="entry name" value="AGC-kinase_C"/>
</dbReference>
<evidence type="ECO:0000256" key="9">
    <source>
        <dbReference type="PROSITE-ProRule" id="PRU10141"/>
    </source>
</evidence>
<dbReference type="PANTHER" id="PTHR24355:SF27">
    <property type="entry name" value="G PROTEIN-COUPLED RECEPTOR KINASE 5"/>
    <property type="match status" value="1"/>
</dbReference>
<dbReference type="GO" id="GO:0004703">
    <property type="term" value="F:G protein-coupled receptor kinase activity"/>
    <property type="evidence" value="ECO:0007669"/>
    <property type="project" value="InterPro"/>
</dbReference>
<comment type="similarity">
    <text evidence="1 10">Belongs to the protein kinase superfamily. AGC Ser/Thr protein kinase family. GPRK subfamily.</text>
</comment>
<keyword evidence="7 9" id="KW-0067">ATP-binding</keyword>
<keyword evidence="16" id="KW-1185">Reference proteome</keyword>
<feature type="chain" id="PRO_5034296346" description="G protein-coupled receptor kinase" evidence="11">
    <location>
        <begin position="27"/>
        <end position="516"/>
    </location>
</feature>
<evidence type="ECO:0000256" key="1">
    <source>
        <dbReference type="ARBA" id="ARBA00009793"/>
    </source>
</evidence>
<evidence type="ECO:0000256" key="7">
    <source>
        <dbReference type="ARBA" id="ARBA00022840"/>
    </source>
</evidence>
<dbReference type="Pfam" id="PF00615">
    <property type="entry name" value="RGS"/>
    <property type="match status" value="1"/>
</dbReference>
<dbReference type="GO" id="GO:0009966">
    <property type="term" value="P:regulation of signal transduction"/>
    <property type="evidence" value="ECO:0007669"/>
    <property type="project" value="TreeGrafter"/>
</dbReference>
<dbReference type="InterPro" id="IPR017441">
    <property type="entry name" value="Protein_kinase_ATP_BS"/>
</dbReference>
<keyword evidence="4 10" id="KW-0808">Transferase</keyword>
<dbReference type="SUPFAM" id="SSF56112">
    <property type="entry name" value="Protein kinase-like (PK-like)"/>
    <property type="match status" value="1"/>
</dbReference>
<feature type="signal peptide" evidence="11">
    <location>
        <begin position="1"/>
        <end position="26"/>
    </location>
</feature>
<proteinExistence type="inferred from homology"/>
<dbReference type="PROSITE" id="PS50132">
    <property type="entry name" value="RGS"/>
    <property type="match status" value="2"/>
</dbReference>
<evidence type="ECO:0000259" key="14">
    <source>
        <dbReference type="PROSITE" id="PS51285"/>
    </source>
</evidence>
<organism evidence="15 16">
    <name type="scientific">Chelydra serpentina</name>
    <name type="common">Snapping turtle</name>
    <name type="synonym">Testudo serpentina</name>
    <dbReference type="NCBI Taxonomy" id="8475"/>
    <lineage>
        <taxon>Eukaryota</taxon>
        <taxon>Metazoa</taxon>
        <taxon>Chordata</taxon>
        <taxon>Craniata</taxon>
        <taxon>Vertebrata</taxon>
        <taxon>Euteleostomi</taxon>
        <taxon>Archelosauria</taxon>
        <taxon>Testudinata</taxon>
        <taxon>Testudines</taxon>
        <taxon>Cryptodira</taxon>
        <taxon>Durocryptodira</taxon>
        <taxon>Americhelydia</taxon>
        <taxon>Chelydroidea</taxon>
        <taxon>Chelydridae</taxon>
        <taxon>Chelydra</taxon>
    </lineage>
</organism>
<feature type="active site" description="Proton acceptor" evidence="8">
    <location>
        <position position="251"/>
    </location>
</feature>
<evidence type="ECO:0000313" key="15">
    <source>
        <dbReference type="Ensembl" id="ENSCSRP00000001152.1"/>
    </source>
</evidence>
<feature type="domain" description="Protein kinase" evidence="12">
    <location>
        <begin position="126"/>
        <end position="388"/>
    </location>
</feature>
<dbReference type="Gene3D" id="1.10.167.10">
    <property type="entry name" value="Regulator of G-protein Signalling 4, domain 2"/>
    <property type="match status" value="1"/>
</dbReference>
<evidence type="ECO:0000256" key="10">
    <source>
        <dbReference type="RuleBase" id="RU000308"/>
    </source>
</evidence>
<dbReference type="GO" id="GO:0005524">
    <property type="term" value="F:ATP binding"/>
    <property type="evidence" value="ECO:0007669"/>
    <property type="project" value="UniProtKB-UniRule"/>
</dbReference>
<dbReference type="EC" id="2.7.11.-" evidence="10"/>
<reference evidence="15" key="1">
    <citation type="submission" date="2025-08" db="UniProtKB">
        <authorList>
            <consortium name="Ensembl"/>
        </authorList>
    </citation>
    <scope>IDENTIFICATION</scope>
</reference>
<evidence type="ECO:0000256" key="6">
    <source>
        <dbReference type="ARBA" id="ARBA00022777"/>
    </source>
</evidence>
<dbReference type="GO" id="GO:0007165">
    <property type="term" value="P:signal transduction"/>
    <property type="evidence" value="ECO:0007669"/>
    <property type="project" value="InterPro"/>
</dbReference>
<keyword evidence="5 9" id="KW-0547">Nucleotide-binding</keyword>
<dbReference type="SMART" id="SM00133">
    <property type="entry name" value="S_TK_X"/>
    <property type="match status" value="1"/>
</dbReference>
<dbReference type="AlphaFoldDB" id="A0A8C3XI73"/>
<dbReference type="Ensembl" id="ENSCSRT00000001190.1">
    <property type="protein sequence ID" value="ENSCSRP00000001152.1"/>
    <property type="gene ID" value="ENSCSRG00000000926.1"/>
</dbReference>
<evidence type="ECO:0000256" key="5">
    <source>
        <dbReference type="ARBA" id="ARBA00022741"/>
    </source>
</evidence>
<feature type="domain" description="RGS" evidence="13">
    <location>
        <begin position="87"/>
        <end position="111"/>
    </location>
</feature>
<feature type="binding site" evidence="9">
    <location>
        <position position="164"/>
    </location>
    <ligand>
        <name>ATP</name>
        <dbReference type="ChEBI" id="CHEBI:30616"/>
    </ligand>
</feature>
<dbReference type="PROSITE" id="PS50011">
    <property type="entry name" value="PROTEIN_KINASE_DOM"/>
    <property type="match status" value="1"/>
</dbReference>
<keyword evidence="2 10" id="KW-0723">Serine/threonine-protein kinase</keyword>
<reference evidence="15" key="2">
    <citation type="submission" date="2025-09" db="UniProtKB">
        <authorList>
            <consortium name="Ensembl"/>
        </authorList>
    </citation>
    <scope>IDENTIFICATION</scope>
</reference>
<dbReference type="PANTHER" id="PTHR24355">
    <property type="entry name" value="G PROTEIN-COUPLED RECEPTOR KINASE/RIBOSOMAL PROTEIN S6 KINASE"/>
    <property type="match status" value="1"/>
</dbReference>
<dbReference type="Gene3D" id="1.10.510.10">
    <property type="entry name" value="Transferase(Phosphotransferase) domain 1"/>
    <property type="match status" value="1"/>
</dbReference>
<dbReference type="InterPro" id="IPR000719">
    <property type="entry name" value="Prot_kinase_dom"/>
</dbReference>
<dbReference type="InterPro" id="IPR011009">
    <property type="entry name" value="Kinase-like_dom_sf"/>
</dbReference>
<evidence type="ECO:0000259" key="12">
    <source>
        <dbReference type="PROSITE" id="PS50011"/>
    </source>
</evidence>
<dbReference type="Gene3D" id="3.30.200.20">
    <property type="entry name" value="Phosphorylase Kinase, domain 1"/>
    <property type="match status" value="1"/>
</dbReference>
<dbReference type="SUPFAM" id="SSF48097">
    <property type="entry name" value="Regulator of G-protein signaling, RGS"/>
    <property type="match status" value="1"/>
</dbReference>
<dbReference type="InterPro" id="IPR044926">
    <property type="entry name" value="RGS_subdomain_2"/>
</dbReference>
<evidence type="ECO:0000259" key="13">
    <source>
        <dbReference type="PROSITE" id="PS50132"/>
    </source>
</evidence>
<evidence type="ECO:0000256" key="4">
    <source>
        <dbReference type="ARBA" id="ARBA00022679"/>
    </source>
</evidence>
<feature type="domain" description="AGC-kinase C-terminal" evidence="14">
    <location>
        <begin position="389"/>
        <end position="454"/>
    </location>
</feature>
<accession>A0A8C3XI73</accession>
<keyword evidence="3" id="KW-0597">Phosphoprotein</keyword>
<dbReference type="PRINTS" id="PR00717">
    <property type="entry name" value="GPCRKINASE"/>
</dbReference>
<dbReference type="CDD" id="cd05632">
    <property type="entry name" value="STKc_GRK5"/>
    <property type="match status" value="1"/>
</dbReference>
<dbReference type="InterPro" id="IPR036305">
    <property type="entry name" value="RGS_sf"/>
</dbReference>
<evidence type="ECO:0000256" key="3">
    <source>
        <dbReference type="ARBA" id="ARBA00022553"/>
    </source>
</evidence>
<protein>
    <recommendedName>
        <fullName evidence="10">G protein-coupled receptor kinase</fullName>
        <ecNumber evidence="10">2.7.11.-</ecNumber>
    </recommendedName>
</protein>
<dbReference type="InterPro" id="IPR000239">
    <property type="entry name" value="GPCR_kinase"/>
</dbReference>
<evidence type="ECO:0000256" key="8">
    <source>
        <dbReference type="PIRSR" id="PIRSR600239-51"/>
    </source>
</evidence>
<dbReference type="Proteomes" id="UP000694403">
    <property type="component" value="Unplaced"/>
</dbReference>
<evidence type="ECO:0000256" key="2">
    <source>
        <dbReference type="ARBA" id="ARBA00022527"/>
    </source>
</evidence>
<dbReference type="PROSITE" id="PS00107">
    <property type="entry name" value="PROTEIN_KINASE_ATP"/>
    <property type="match status" value="1"/>
</dbReference>
<dbReference type="Pfam" id="PF00069">
    <property type="entry name" value="Pkinase"/>
    <property type="match status" value="1"/>
</dbReference>
<dbReference type="FunFam" id="1.10.510.10:FF:000074">
    <property type="entry name" value="G protein-coupled receptor kinase"/>
    <property type="match status" value="1"/>
</dbReference>
<evidence type="ECO:0000313" key="16">
    <source>
        <dbReference type="Proteomes" id="UP000694403"/>
    </source>
</evidence>
<dbReference type="GO" id="GO:0005737">
    <property type="term" value="C:cytoplasm"/>
    <property type="evidence" value="ECO:0007669"/>
    <property type="project" value="TreeGrafter"/>
</dbReference>
<dbReference type="SMART" id="SM00315">
    <property type="entry name" value="RGS"/>
    <property type="match status" value="1"/>
</dbReference>
<dbReference type="PROSITE" id="PS51285">
    <property type="entry name" value="AGC_KINASE_CTER"/>
    <property type="match status" value="1"/>
</dbReference>
<dbReference type="InterPro" id="IPR016137">
    <property type="entry name" value="RGS"/>
</dbReference>
<sequence length="516" mass="59880">EFFYSVFTLFFLLLLLPLDRDYYSLCDKQPIGRFLFRQFCETRPELECCIRFLDSVAEYEIAPDEKLGEKGKEIMMKYLTPEVRGYRSVLDYLSGEPFQEYLDSMYFDRFLQWKWLERQPVTKNTFRQYRVLGKGGFGEVCACQVRATGKMYACKRLEKKRIKKRKGESMALNEKQILEKVNSQFVVNLAYAYETKDALCLVLTIMNGGDLKFHIYNMGNPGFEEERALFYAAEILCGLEDLHRENTVYRDLKPENILLDDYGHIRISDLGLAVKIPEGDSIRGRVGTVGYMAPEVLNNQRYTLSPDYWGLGCLIYEMIAGQSPFRGRKEKVKREEVDRRVLETEEVYSHKFSEEAKSVCKMLLTKDVKQRLGCQGEGAVEVKKHPFFKSMNFKRLEAGMLDPPFVPDPRAVYCKDVLDIEQFSTVKGVNLDQTDDDFYSKFSTGSVSIPWQNEVRVHHDHIAPLLLEHNILTPFKPLMAKDAFYTVLIPWHADSTSWEVMSMVGKLTKLPCCFEQ</sequence>
<keyword evidence="6 10" id="KW-0418">Kinase</keyword>
<keyword evidence="11" id="KW-0732">Signal</keyword>
<name>A0A8C3XI73_CHESE</name>
<dbReference type="SMART" id="SM00220">
    <property type="entry name" value="S_TKc"/>
    <property type="match status" value="1"/>
</dbReference>